<feature type="binding site" evidence="4">
    <location>
        <begin position="15"/>
        <end position="19"/>
    </location>
    <ligand>
        <name>ATP</name>
        <dbReference type="ChEBI" id="CHEBI:30616"/>
    </ligand>
</feature>
<dbReference type="EMBL" id="BX294142">
    <property type="protein sequence ID" value="CAD74215.1"/>
    <property type="molecule type" value="Genomic_DNA"/>
</dbReference>
<reference evidence="6 7" key="1">
    <citation type="journal article" date="2003" name="Proc. Natl. Acad. Sci. U.S.A.">
        <title>Complete genome sequence of the marine planctomycete Pirellula sp. strain 1.</title>
        <authorList>
            <person name="Gloeckner F.O."/>
            <person name="Kube M."/>
            <person name="Bauer M."/>
            <person name="Teeling H."/>
            <person name="Lombardot T."/>
            <person name="Ludwig W."/>
            <person name="Gade D."/>
            <person name="Beck A."/>
            <person name="Borzym K."/>
            <person name="Heitmann K."/>
            <person name="Rabus R."/>
            <person name="Schlesner H."/>
            <person name="Amann R."/>
            <person name="Reinhardt R."/>
        </authorList>
    </citation>
    <scope>NUCLEOTIDE SEQUENCE [LARGE SCALE GENOMIC DNA]</scope>
    <source>
        <strain evidence="7">DSM 10527 / NCIMB 13988 / SH1</strain>
    </source>
</reference>
<dbReference type="GO" id="GO:0030272">
    <property type="term" value="F:5-formyltetrahydrofolate cyclo-ligase activity"/>
    <property type="evidence" value="ECO:0000318"/>
    <property type="project" value="GO_Central"/>
</dbReference>
<dbReference type="PATRIC" id="fig|243090.15.peg.2597"/>
<dbReference type="GO" id="GO:0046872">
    <property type="term" value="F:metal ion binding"/>
    <property type="evidence" value="ECO:0007669"/>
    <property type="project" value="UniProtKB-KW"/>
</dbReference>
<keyword evidence="5" id="KW-0479">Metal-binding</keyword>
<dbReference type="InParanoid" id="Q7URX2"/>
<accession>Q7URX2</accession>
<dbReference type="GO" id="GO:0035999">
    <property type="term" value="P:tetrahydrofolate interconversion"/>
    <property type="evidence" value="ECO:0000318"/>
    <property type="project" value="GO_Central"/>
</dbReference>
<dbReference type="PANTHER" id="PTHR23407">
    <property type="entry name" value="ATPASE INHIBITOR/5-FORMYLTETRAHYDROFOLATE CYCLO-LIGASE"/>
    <property type="match status" value="1"/>
</dbReference>
<dbReference type="KEGG" id="rba:RB5405"/>
<evidence type="ECO:0000256" key="4">
    <source>
        <dbReference type="PIRSR" id="PIRSR006806-1"/>
    </source>
</evidence>
<name>Q7URX2_RHOBA</name>
<feature type="binding site" evidence="4">
    <location>
        <position position="64"/>
    </location>
    <ligand>
        <name>substrate</name>
    </ligand>
</feature>
<sequence length="205" mass="22919">MVKMTSDDESLVARKQGIRAAAQAARREQADKGGLSQLIVNAITQLPVYQEAECVMWYIDVRSEVRTRHALPLAIDSGKRIVVPFCLDGELELFRLESMDELAEGMYEILEPREELRDLVPNRVRSSDLDVVLVPGVAFDRHGGRVGHGKGYYDKLLGNVRSDTRLIGLAFECQMVGAVPVQAHDIRMDMVVTEDHVYPGIGRRS</sequence>
<evidence type="ECO:0000256" key="1">
    <source>
        <dbReference type="ARBA" id="ARBA00010638"/>
    </source>
</evidence>
<dbReference type="OrthoDB" id="9801938at2"/>
<keyword evidence="5" id="KW-0460">Magnesium</keyword>
<keyword evidence="6" id="KW-0436">Ligase</keyword>
<dbReference type="GO" id="GO:0005524">
    <property type="term" value="F:ATP binding"/>
    <property type="evidence" value="ECO:0007669"/>
    <property type="project" value="UniProtKB-KW"/>
</dbReference>
<evidence type="ECO:0000256" key="3">
    <source>
        <dbReference type="ARBA" id="ARBA00022840"/>
    </source>
</evidence>
<dbReference type="Gene3D" id="3.40.50.10420">
    <property type="entry name" value="NagB/RpiA/CoA transferase-like"/>
    <property type="match status" value="1"/>
</dbReference>
<evidence type="ECO:0000313" key="6">
    <source>
        <dbReference type="EMBL" id="CAD74215.1"/>
    </source>
</evidence>
<gene>
    <name evidence="6" type="primary">mthfs</name>
    <name evidence="6" type="ordered locus">RB5405</name>
</gene>
<feature type="binding site" evidence="4">
    <location>
        <position position="59"/>
    </location>
    <ligand>
        <name>substrate</name>
    </ligand>
</feature>
<keyword evidence="7" id="KW-1185">Reference proteome</keyword>
<dbReference type="InterPro" id="IPR037171">
    <property type="entry name" value="NagB/RpiA_transferase-like"/>
</dbReference>
<dbReference type="Proteomes" id="UP000001025">
    <property type="component" value="Chromosome"/>
</dbReference>
<dbReference type="InterPro" id="IPR002698">
    <property type="entry name" value="FTHF_cligase"/>
</dbReference>
<keyword evidence="2 4" id="KW-0547">Nucleotide-binding</keyword>
<evidence type="ECO:0000256" key="2">
    <source>
        <dbReference type="ARBA" id="ARBA00022741"/>
    </source>
</evidence>
<dbReference type="GO" id="GO:0005737">
    <property type="term" value="C:cytoplasm"/>
    <property type="evidence" value="ECO:0000318"/>
    <property type="project" value="GO_Central"/>
</dbReference>
<dbReference type="PIRSF" id="PIRSF006806">
    <property type="entry name" value="FTHF_cligase"/>
    <property type="match status" value="1"/>
</dbReference>
<feature type="binding site" evidence="4">
    <location>
        <begin position="145"/>
        <end position="153"/>
    </location>
    <ligand>
        <name>ATP</name>
        <dbReference type="ChEBI" id="CHEBI:30616"/>
    </ligand>
</feature>
<evidence type="ECO:0000313" key="7">
    <source>
        <dbReference type="Proteomes" id="UP000001025"/>
    </source>
</evidence>
<comment type="cofactor">
    <cofactor evidence="5">
        <name>Mg(2+)</name>
        <dbReference type="ChEBI" id="CHEBI:18420"/>
    </cofactor>
</comment>
<keyword evidence="3 4" id="KW-0067">ATP-binding</keyword>
<dbReference type="NCBIfam" id="TIGR02727">
    <property type="entry name" value="MTHFS_bact"/>
    <property type="match status" value="1"/>
</dbReference>
<dbReference type="Pfam" id="PF01812">
    <property type="entry name" value="5-FTHF_cyc-lig"/>
    <property type="match status" value="1"/>
</dbReference>
<dbReference type="FunCoup" id="Q7URX2">
    <property type="interactions" value="323"/>
</dbReference>
<dbReference type="AlphaFoldDB" id="Q7URX2"/>
<dbReference type="STRING" id="243090.RB5405"/>
<protein>
    <recommendedName>
        <fullName evidence="5">5-formyltetrahydrofolate cyclo-ligase</fullName>
        <ecNumber evidence="5">6.3.3.2</ecNumber>
    </recommendedName>
</protein>
<dbReference type="GO" id="GO:0009396">
    <property type="term" value="P:folic acid-containing compound biosynthetic process"/>
    <property type="evidence" value="ECO:0000318"/>
    <property type="project" value="GO_Central"/>
</dbReference>
<comment type="catalytic activity">
    <reaction evidence="5">
        <text>(6S)-5-formyl-5,6,7,8-tetrahydrofolate + ATP = (6R)-5,10-methenyltetrahydrofolate + ADP + phosphate</text>
        <dbReference type="Rhea" id="RHEA:10488"/>
        <dbReference type="ChEBI" id="CHEBI:30616"/>
        <dbReference type="ChEBI" id="CHEBI:43474"/>
        <dbReference type="ChEBI" id="CHEBI:57455"/>
        <dbReference type="ChEBI" id="CHEBI:57457"/>
        <dbReference type="ChEBI" id="CHEBI:456216"/>
        <dbReference type="EC" id="6.3.3.2"/>
    </reaction>
</comment>
<comment type="similarity">
    <text evidence="1 5">Belongs to the 5-formyltetrahydrofolate cyclo-ligase family.</text>
</comment>
<dbReference type="SUPFAM" id="SSF100950">
    <property type="entry name" value="NagB/RpiA/CoA transferase-like"/>
    <property type="match status" value="1"/>
</dbReference>
<dbReference type="EnsemblBacteria" id="CAD74215">
    <property type="protein sequence ID" value="CAD74215"/>
    <property type="gene ID" value="RB5405"/>
</dbReference>
<proteinExistence type="inferred from homology"/>
<dbReference type="InterPro" id="IPR024185">
    <property type="entry name" value="FTHF_cligase-like_sf"/>
</dbReference>
<dbReference type="PANTHER" id="PTHR23407:SF1">
    <property type="entry name" value="5-FORMYLTETRAHYDROFOLATE CYCLO-LIGASE"/>
    <property type="match status" value="1"/>
</dbReference>
<dbReference type="EC" id="6.3.3.2" evidence="5"/>
<evidence type="ECO:0000256" key="5">
    <source>
        <dbReference type="RuleBase" id="RU361279"/>
    </source>
</evidence>
<organism evidence="6 7">
    <name type="scientific">Rhodopirellula baltica (strain DSM 10527 / NCIMB 13988 / SH1)</name>
    <dbReference type="NCBI Taxonomy" id="243090"/>
    <lineage>
        <taxon>Bacteria</taxon>
        <taxon>Pseudomonadati</taxon>
        <taxon>Planctomycetota</taxon>
        <taxon>Planctomycetia</taxon>
        <taxon>Pirellulales</taxon>
        <taxon>Pirellulaceae</taxon>
        <taxon>Rhodopirellula</taxon>
    </lineage>
</organism>
<dbReference type="eggNOG" id="COG0212">
    <property type="taxonomic scope" value="Bacteria"/>
</dbReference>
<dbReference type="HOGENOM" id="CLU_066245_2_2_0"/>